<evidence type="ECO:0000313" key="2">
    <source>
        <dbReference type="EMBL" id="RCV20014.1"/>
    </source>
</evidence>
<reference evidence="2" key="1">
    <citation type="journal article" date="2012" name="Nat. Biotechnol.">
        <title>Reference genome sequence of the model plant Setaria.</title>
        <authorList>
            <person name="Bennetzen J.L."/>
            <person name="Schmutz J."/>
            <person name="Wang H."/>
            <person name="Percifield R."/>
            <person name="Hawkins J."/>
            <person name="Pontaroli A.C."/>
            <person name="Estep M."/>
            <person name="Feng L."/>
            <person name="Vaughn J.N."/>
            <person name="Grimwood J."/>
            <person name="Jenkins J."/>
            <person name="Barry K."/>
            <person name="Lindquist E."/>
            <person name="Hellsten U."/>
            <person name="Deshpande S."/>
            <person name="Wang X."/>
            <person name="Wu X."/>
            <person name="Mitros T."/>
            <person name="Triplett J."/>
            <person name="Yang X."/>
            <person name="Ye C.Y."/>
            <person name="Mauro-Herrera M."/>
            <person name="Wang L."/>
            <person name="Li P."/>
            <person name="Sharma M."/>
            <person name="Sharma R."/>
            <person name="Ronald P.C."/>
            <person name="Panaud O."/>
            <person name="Kellogg E.A."/>
            <person name="Brutnell T.P."/>
            <person name="Doust A.N."/>
            <person name="Tuskan G.A."/>
            <person name="Rokhsar D."/>
            <person name="Devos K.M."/>
        </authorList>
    </citation>
    <scope>NUCLEOTIDE SEQUENCE [LARGE SCALE GENOMIC DNA]</scope>
    <source>
        <strain evidence="2">Yugu1</strain>
    </source>
</reference>
<dbReference type="OrthoDB" id="10564717at2759"/>
<name>A0A368QQB9_SETIT</name>
<evidence type="ECO:0000256" key="1">
    <source>
        <dbReference type="SAM" id="MobiDB-lite"/>
    </source>
</evidence>
<organism evidence="2">
    <name type="scientific">Setaria italica</name>
    <name type="common">Foxtail millet</name>
    <name type="synonym">Panicum italicum</name>
    <dbReference type="NCBI Taxonomy" id="4555"/>
    <lineage>
        <taxon>Eukaryota</taxon>
        <taxon>Viridiplantae</taxon>
        <taxon>Streptophyta</taxon>
        <taxon>Embryophyta</taxon>
        <taxon>Tracheophyta</taxon>
        <taxon>Spermatophyta</taxon>
        <taxon>Magnoliopsida</taxon>
        <taxon>Liliopsida</taxon>
        <taxon>Poales</taxon>
        <taxon>Poaceae</taxon>
        <taxon>PACMAD clade</taxon>
        <taxon>Panicoideae</taxon>
        <taxon>Panicodae</taxon>
        <taxon>Paniceae</taxon>
        <taxon>Cenchrinae</taxon>
        <taxon>Setaria</taxon>
    </lineage>
</organism>
<proteinExistence type="predicted"/>
<gene>
    <name evidence="2" type="ORF">SETIT_4G021800v2</name>
</gene>
<sequence length="138" mass="14952">MASCAGRTRVWPTRPIMRANGTTRAWRTGAEKGSDSRHAIITAASTRRSLAACVDAAAVASMAVARELGHALCIGWGNRQACLSNKCRSSQHHLGIGLRLITRAIHGRRCMQSSLPKPQHNRKEKDKVTNMTKPAGRG</sequence>
<dbReference type="EMBL" id="CM003531">
    <property type="protein sequence ID" value="RCV20014.1"/>
    <property type="molecule type" value="Genomic_DNA"/>
</dbReference>
<protein>
    <submittedName>
        <fullName evidence="2">Uncharacterized protein</fullName>
    </submittedName>
</protein>
<accession>A0A368QQB9</accession>
<dbReference type="AlphaFoldDB" id="A0A368QQB9"/>
<feature type="region of interest" description="Disordered" evidence="1">
    <location>
        <begin position="113"/>
        <end position="138"/>
    </location>
</feature>
<reference evidence="2" key="2">
    <citation type="submission" date="2015-07" db="EMBL/GenBank/DDBJ databases">
        <authorList>
            <person name="Noorani M."/>
        </authorList>
    </citation>
    <scope>NUCLEOTIDE SEQUENCE</scope>
    <source>
        <strain evidence="2">Yugu1</strain>
    </source>
</reference>